<dbReference type="Proteomes" id="UP000288716">
    <property type="component" value="Unassembled WGS sequence"/>
</dbReference>
<feature type="domain" description="Partial AB-hydrolase lipase" evidence="1">
    <location>
        <begin position="26"/>
        <end position="83"/>
    </location>
</feature>
<proteinExistence type="predicted"/>
<dbReference type="EMBL" id="NCKV01040804">
    <property type="protein sequence ID" value="RWS18365.1"/>
    <property type="molecule type" value="Genomic_DNA"/>
</dbReference>
<gene>
    <name evidence="2" type="ORF">B4U80_15034</name>
</gene>
<dbReference type="STRING" id="299467.A0A443RT06"/>
<comment type="caution">
    <text evidence="2">The sequence shown here is derived from an EMBL/GenBank/DDBJ whole genome shotgun (WGS) entry which is preliminary data.</text>
</comment>
<dbReference type="PANTHER" id="PTHR11005">
    <property type="entry name" value="LYSOSOMAL ACID LIPASE-RELATED"/>
    <property type="match status" value="1"/>
</dbReference>
<sequence length="116" mass="13047">MITNQFPSITDSPNFFIYPDAKRTIIEIIKSRNLKPEIHRVTTDDGYILTLHRIVNESSTVKDKRPVIIQHGLESCATDFLINSPDLGIEFSKATFDGKVVSNNIGFALSRKPIQS</sequence>
<reference evidence="2 3" key="1">
    <citation type="journal article" date="2018" name="Gigascience">
        <title>Genomes of trombidid mites reveal novel predicted allergens and laterally-transferred genes associated with secondary metabolism.</title>
        <authorList>
            <person name="Dong X."/>
            <person name="Chaisiri K."/>
            <person name="Xia D."/>
            <person name="Armstrong S.D."/>
            <person name="Fang Y."/>
            <person name="Donnelly M.J."/>
            <person name="Kadowaki T."/>
            <person name="McGarry J.W."/>
            <person name="Darby A.C."/>
            <person name="Makepeace B.L."/>
        </authorList>
    </citation>
    <scope>NUCLEOTIDE SEQUENCE [LARGE SCALE GENOMIC DNA]</scope>
    <source>
        <strain evidence="2">UoL-UT</strain>
    </source>
</reference>
<dbReference type="InterPro" id="IPR006693">
    <property type="entry name" value="AB_hydrolase_lipase"/>
</dbReference>
<evidence type="ECO:0000313" key="3">
    <source>
        <dbReference type="Proteomes" id="UP000288716"/>
    </source>
</evidence>
<organism evidence="2 3">
    <name type="scientific">Leptotrombidium deliense</name>
    <dbReference type="NCBI Taxonomy" id="299467"/>
    <lineage>
        <taxon>Eukaryota</taxon>
        <taxon>Metazoa</taxon>
        <taxon>Ecdysozoa</taxon>
        <taxon>Arthropoda</taxon>
        <taxon>Chelicerata</taxon>
        <taxon>Arachnida</taxon>
        <taxon>Acari</taxon>
        <taxon>Acariformes</taxon>
        <taxon>Trombidiformes</taxon>
        <taxon>Prostigmata</taxon>
        <taxon>Anystina</taxon>
        <taxon>Parasitengona</taxon>
        <taxon>Trombiculoidea</taxon>
        <taxon>Trombiculidae</taxon>
        <taxon>Leptotrombidium</taxon>
    </lineage>
</organism>
<accession>A0A443RT06</accession>
<keyword evidence="3" id="KW-1185">Reference proteome</keyword>
<protein>
    <submittedName>
        <fullName evidence="2">Gastric triacylglycerol lipase-like protein 2</fullName>
    </submittedName>
</protein>
<dbReference type="Pfam" id="PF04083">
    <property type="entry name" value="Abhydro_lipase"/>
    <property type="match status" value="1"/>
</dbReference>
<dbReference type="GO" id="GO:0006629">
    <property type="term" value="P:lipid metabolic process"/>
    <property type="evidence" value="ECO:0007669"/>
    <property type="project" value="InterPro"/>
</dbReference>
<name>A0A443RT06_9ACAR</name>
<evidence type="ECO:0000259" key="1">
    <source>
        <dbReference type="Pfam" id="PF04083"/>
    </source>
</evidence>
<dbReference type="SUPFAM" id="SSF53474">
    <property type="entry name" value="alpha/beta-Hydrolases"/>
    <property type="match status" value="1"/>
</dbReference>
<dbReference type="AlphaFoldDB" id="A0A443RT06"/>
<dbReference type="InterPro" id="IPR029058">
    <property type="entry name" value="AB_hydrolase_fold"/>
</dbReference>
<evidence type="ECO:0000313" key="2">
    <source>
        <dbReference type="EMBL" id="RWS18365.1"/>
    </source>
</evidence>
<dbReference type="OrthoDB" id="9974421at2759"/>
<dbReference type="VEuPathDB" id="VectorBase:LDEU013675"/>
<dbReference type="Gene3D" id="3.40.50.1820">
    <property type="entry name" value="alpha/beta hydrolase"/>
    <property type="match status" value="1"/>
</dbReference>